<keyword evidence="3" id="KW-0520">NAD</keyword>
<dbReference type="PANTHER" id="PTHR10996:SF283">
    <property type="entry name" value="GLYOXYLATE_HYDROXYPYRUVATE REDUCTASE B"/>
    <property type="match status" value="1"/>
</dbReference>
<evidence type="ECO:0000313" key="7">
    <source>
        <dbReference type="EMBL" id="OUP35944.1"/>
    </source>
</evidence>
<dbReference type="InterPro" id="IPR029752">
    <property type="entry name" value="D-isomer_DH_CS1"/>
</dbReference>
<sequence>MKTILVTHQLPKVAFETIVNDYKIIMPDKGLISSCMLDRWIGRCDALLPTYAFKVTKEIIDRATNLEIIANFGAGYDNIDVNYAITKGILVTNSPKPVIEPTAELAFSLLLNVARRVSECDRKLRSSRGIEIDVMENLGISLYGKTLGIVGMGAIGQALARRASACGMRIIYYNRKRLSQEIENVYEADWVSLNELLATSDFISLHAPATSETYHMIDIQQFNLMKPSVVLINTARGNLINERVLIHFLQEKRIFGAGLDVFESEPEIPSELLQLDNVLLSPHNGTGTIDTRVESTRYALQNIINYFEGKTLLSPVTK</sequence>
<organism evidence="7 8">
    <name type="scientific">Bacteroides clarus</name>
    <dbReference type="NCBI Taxonomy" id="626929"/>
    <lineage>
        <taxon>Bacteria</taxon>
        <taxon>Pseudomonadati</taxon>
        <taxon>Bacteroidota</taxon>
        <taxon>Bacteroidia</taxon>
        <taxon>Bacteroidales</taxon>
        <taxon>Bacteroidaceae</taxon>
        <taxon>Bacteroides</taxon>
    </lineage>
</organism>
<evidence type="ECO:0000259" key="5">
    <source>
        <dbReference type="Pfam" id="PF00389"/>
    </source>
</evidence>
<dbReference type="Proteomes" id="UP000196587">
    <property type="component" value="Unassembled WGS sequence"/>
</dbReference>
<comment type="similarity">
    <text evidence="1 4">Belongs to the D-isomer specific 2-hydroxyacid dehydrogenase family.</text>
</comment>
<feature type="domain" description="D-isomer specific 2-hydroxyacid dehydrogenase catalytic" evidence="5">
    <location>
        <begin position="38"/>
        <end position="316"/>
    </location>
</feature>
<dbReference type="AlphaFoldDB" id="A0A1Y4JTZ9"/>
<gene>
    <name evidence="7" type="ORF">B5F24_03640</name>
</gene>
<evidence type="ECO:0000256" key="1">
    <source>
        <dbReference type="ARBA" id="ARBA00005854"/>
    </source>
</evidence>
<dbReference type="InterPro" id="IPR006139">
    <property type="entry name" value="D-isomer_2_OHA_DH_cat_dom"/>
</dbReference>
<dbReference type="EMBL" id="NFKE01000002">
    <property type="protein sequence ID" value="OUP35944.1"/>
    <property type="molecule type" value="Genomic_DNA"/>
</dbReference>
<proteinExistence type="inferred from homology"/>
<dbReference type="InterPro" id="IPR050223">
    <property type="entry name" value="D-isomer_2-hydroxyacid_DH"/>
</dbReference>
<dbReference type="RefSeq" id="WP_009122071.1">
    <property type="nucleotide sequence ID" value="NZ_CALIXP010000067.1"/>
</dbReference>
<evidence type="ECO:0000256" key="4">
    <source>
        <dbReference type="RuleBase" id="RU003719"/>
    </source>
</evidence>
<dbReference type="FunFam" id="3.40.50.720:FF:000203">
    <property type="entry name" value="D-3-phosphoglycerate dehydrogenase (SerA)"/>
    <property type="match status" value="1"/>
</dbReference>
<evidence type="ECO:0000256" key="3">
    <source>
        <dbReference type="ARBA" id="ARBA00023027"/>
    </source>
</evidence>
<protein>
    <submittedName>
        <fullName evidence="7">Dihydrofolate reductase</fullName>
    </submittedName>
</protein>
<keyword evidence="2 4" id="KW-0560">Oxidoreductase</keyword>
<accession>A0A1Y4JTZ9</accession>
<dbReference type="InterPro" id="IPR006140">
    <property type="entry name" value="D-isomer_DH_NAD-bd"/>
</dbReference>
<dbReference type="PROSITE" id="PS00671">
    <property type="entry name" value="D_2_HYDROXYACID_DH_3"/>
    <property type="match status" value="1"/>
</dbReference>
<dbReference type="CDD" id="cd12178">
    <property type="entry name" value="2-Hacid_dh_13"/>
    <property type="match status" value="1"/>
</dbReference>
<dbReference type="PROSITE" id="PS00670">
    <property type="entry name" value="D_2_HYDROXYACID_DH_2"/>
    <property type="match status" value="1"/>
</dbReference>
<dbReference type="GO" id="GO:0051287">
    <property type="term" value="F:NAD binding"/>
    <property type="evidence" value="ECO:0007669"/>
    <property type="project" value="InterPro"/>
</dbReference>
<dbReference type="GO" id="GO:0016618">
    <property type="term" value="F:hydroxypyruvate reductase [NAD(P)H] activity"/>
    <property type="evidence" value="ECO:0007669"/>
    <property type="project" value="TreeGrafter"/>
</dbReference>
<dbReference type="GO" id="GO:0005829">
    <property type="term" value="C:cytosol"/>
    <property type="evidence" value="ECO:0007669"/>
    <property type="project" value="TreeGrafter"/>
</dbReference>
<comment type="caution">
    <text evidence="7">The sequence shown here is derived from an EMBL/GenBank/DDBJ whole genome shotgun (WGS) entry which is preliminary data.</text>
</comment>
<feature type="domain" description="D-isomer specific 2-hydroxyacid dehydrogenase NAD-binding" evidence="6">
    <location>
        <begin position="107"/>
        <end position="285"/>
    </location>
</feature>
<dbReference type="InterPro" id="IPR036291">
    <property type="entry name" value="NAD(P)-bd_dom_sf"/>
</dbReference>
<evidence type="ECO:0000256" key="2">
    <source>
        <dbReference type="ARBA" id="ARBA00023002"/>
    </source>
</evidence>
<dbReference type="SUPFAM" id="SSF52283">
    <property type="entry name" value="Formate/glycerate dehydrogenase catalytic domain-like"/>
    <property type="match status" value="1"/>
</dbReference>
<evidence type="ECO:0000259" key="6">
    <source>
        <dbReference type="Pfam" id="PF02826"/>
    </source>
</evidence>
<name>A0A1Y4JTZ9_9BACE</name>
<dbReference type="PANTHER" id="PTHR10996">
    <property type="entry name" value="2-HYDROXYACID DEHYDROGENASE-RELATED"/>
    <property type="match status" value="1"/>
</dbReference>
<reference evidence="8" key="1">
    <citation type="submission" date="2017-04" db="EMBL/GenBank/DDBJ databases">
        <title>Function of individual gut microbiota members based on whole genome sequencing of pure cultures obtained from chicken caecum.</title>
        <authorList>
            <person name="Medvecky M."/>
            <person name="Cejkova D."/>
            <person name="Polansky O."/>
            <person name="Karasova D."/>
            <person name="Kubasova T."/>
            <person name="Cizek A."/>
            <person name="Rychlik I."/>
        </authorList>
    </citation>
    <scope>NUCLEOTIDE SEQUENCE [LARGE SCALE GENOMIC DNA]</scope>
    <source>
        <strain evidence="8">An189</strain>
    </source>
</reference>
<dbReference type="PROSITE" id="PS00065">
    <property type="entry name" value="D_2_HYDROXYACID_DH_1"/>
    <property type="match status" value="1"/>
</dbReference>
<dbReference type="Pfam" id="PF00389">
    <property type="entry name" value="2-Hacid_dh"/>
    <property type="match status" value="1"/>
</dbReference>
<dbReference type="Pfam" id="PF02826">
    <property type="entry name" value="2-Hacid_dh_C"/>
    <property type="match status" value="1"/>
</dbReference>
<evidence type="ECO:0000313" key="8">
    <source>
        <dbReference type="Proteomes" id="UP000196587"/>
    </source>
</evidence>
<dbReference type="SUPFAM" id="SSF51735">
    <property type="entry name" value="NAD(P)-binding Rossmann-fold domains"/>
    <property type="match status" value="1"/>
</dbReference>
<dbReference type="Gene3D" id="3.40.50.720">
    <property type="entry name" value="NAD(P)-binding Rossmann-like Domain"/>
    <property type="match status" value="2"/>
</dbReference>
<dbReference type="GO" id="GO:0030267">
    <property type="term" value="F:glyoxylate reductase (NADPH) activity"/>
    <property type="evidence" value="ECO:0007669"/>
    <property type="project" value="TreeGrafter"/>
</dbReference>
<dbReference type="InterPro" id="IPR029753">
    <property type="entry name" value="D-isomer_DH_CS"/>
</dbReference>